<dbReference type="AlphaFoldDB" id="A0A0C2MQJ6"/>
<name>A0A0C2MQJ6_THEKT</name>
<dbReference type="OrthoDB" id="6611647at2759"/>
<comment type="caution">
    <text evidence="1">The sequence shown here is derived from an EMBL/GenBank/DDBJ whole genome shotgun (WGS) entry which is preliminary data.</text>
</comment>
<protein>
    <recommendedName>
        <fullName evidence="3">DUF4371 domain-containing protein</fullName>
    </recommendedName>
</protein>
<dbReference type="EMBL" id="JWZT01004522">
    <property type="protein sequence ID" value="KII63921.1"/>
    <property type="molecule type" value="Genomic_DNA"/>
</dbReference>
<organism evidence="1 2">
    <name type="scientific">Thelohanellus kitauei</name>
    <name type="common">Myxosporean</name>
    <dbReference type="NCBI Taxonomy" id="669202"/>
    <lineage>
        <taxon>Eukaryota</taxon>
        <taxon>Metazoa</taxon>
        <taxon>Cnidaria</taxon>
        <taxon>Myxozoa</taxon>
        <taxon>Myxosporea</taxon>
        <taxon>Bivalvulida</taxon>
        <taxon>Platysporina</taxon>
        <taxon>Myxobolidae</taxon>
        <taxon>Thelohanellus</taxon>
    </lineage>
</organism>
<dbReference type="Proteomes" id="UP000031668">
    <property type="component" value="Unassembled WGS sequence"/>
</dbReference>
<proteinExistence type="predicted"/>
<gene>
    <name evidence="1" type="ORF">RF11_11420</name>
</gene>
<evidence type="ECO:0000313" key="2">
    <source>
        <dbReference type="Proteomes" id="UP000031668"/>
    </source>
</evidence>
<evidence type="ECO:0000313" key="1">
    <source>
        <dbReference type="EMBL" id="KII63921.1"/>
    </source>
</evidence>
<evidence type="ECO:0008006" key="3">
    <source>
        <dbReference type="Google" id="ProtNLM"/>
    </source>
</evidence>
<sequence length="170" mass="19674">MASQSRTRLISKSDKLTFKIQHPIGKSLRELTIKAHVYSQNTRSVQQQYDVFSIHIKEEQIFYPYKVEIYIYIYMISLGTNGPENIKIKYLLARITGLRLIFILELIHKIPGMSLSEGRFDFSNFALYRNSTTNQSDLFEALKNLEEKNNVEWEKLETICTDGAPAMVGS</sequence>
<reference evidence="1 2" key="1">
    <citation type="journal article" date="2014" name="Genome Biol. Evol.">
        <title>The genome of the myxosporean Thelohanellus kitauei shows adaptations to nutrient acquisition within its fish host.</title>
        <authorList>
            <person name="Yang Y."/>
            <person name="Xiong J."/>
            <person name="Zhou Z."/>
            <person name="Huo F."/>
            <person name="Miao W."/>
            <person name="Ran C."/>
            <person name="Liu Y."/>
            <person name="Zhang J."/>
            <person name="Feng J."/>
            <person name="Wang M."/>
            <person name="Wang M."/>
            <person name="Wang L."/>
            <person name="Yao B."/>
        </authorList>
    </citation>
    <scope>NUCLEOTIDE SEQUENCE [LARGE SCALE GENOMIC DNA]</scope>
    <source>
        <strain evidence="1">Wuqing</strain>
    </source>
</reference>
<accession>A0A0C2MQJ6</accession>
<keyword evidence="2" id="KW-1185">Reference proteome</keyword>